<reference evidence="1 2" key="1">
    <citation type="submission" date="2014-06" db="EMBL/GenBank/DDBJ databases">
        <title>Draft genome sequence of Paenibacillus sp. MSt1.</title>
        <authorList>
            <person name="Aw Y.K."/>
            <person name="Ong K.S."/>
            <person name="Gan H.M."/>
            <person name="Lee S.M."/>
        </authorList>
    </citation>
    <scope>NUCLEOTIDE SEQUENCE [LARGE SCALE GENOMIC DNA]</scope>
    <source>
        <strain evidence="1 2">MSt1</strain>
    </source>
</reference>
<dbReference type="eggNOG" id="ENOG50343Q0">
    <property type="taxonomic scope" value="Bacteria"/>
</dbReference>
<accession>A0A081P6J9</accession>
<dbReference type="AlphaFoldDB" id="A0A081P6J9"/>
<evidence type="ECO:0000313" key="2">
    <source>
        <dbReference type="Proteomes" id="UP000028123"/>
    </source>
</evidence>
<proteinExistence type="predicted"/>
<dbReference type="EMBL" id="JNVM01000006">
    <property type="protein sequence ID" value="KEQ26322.1"/>
    <property type="molecule type" value="Genomic_DNA"/>
</dbReference>
<sequence length="96" mass="10779">MNRQVTRMIRHMAASQQEMANILEANRHVAVRMAQLVHEIPPDNPSFQDIESLTEHSMNVSKSIAIYLSGLADLEEALAEHMALMVKIVEIPDDGE</sequence>
<keyword evidence="2" id="KW-1185">Reference proteome</keyword>
<dbReference type="RefSeq" id="WP_036678659.1">
    <property type="nucleotide sequence ID" value="NZ_FYEP01000032.1"/>
</dbReference>
<dbReference type="Proteomes" id="UP000028123">
    <property type="component" value="Unassembled WGS sequence"/>
</dbReference>
<gene>
    <name evidence="1" type="ORF">ET33_31105</name>
</gene>
<protein>
    <recommendedName>
        <fullName evidence="3">Nucleoside-diphosphate sugar epimerase</fullName>
    </recommendedName>
</protein>
<dbReference type="OrthoDB" id="2624347at2"/>
<evidence type="ECO:0008006" key="3">
    <source>
        <dbReference type="Google" id="ProtNLM"/>
    </source>
</evidence>
<organism evidence="1 2">
    <name type="scientific">Paenibacillus tyrfis</name>
    <dbReference type="NCBI Taxonomy" id="1501230"/>
    <lineage>
        <taxon>Bacteria</taxon>
        <taxon>Bacillati</taxon>
        <taxon>Bacillota</taxon>
        <taxon>Bacilli</taxon>
        <taxon>Bacillales</taxon>
        <taxon>Paenibacillaceae</taxon>
        <taxon>Paenibacillus</taxon>
    </lineage>
</organism>
<evidence type="ECO:0000313" key="1">
    <source>
        <dbReference type="EMBL" id="KEQ26322.1"/>
    </source>
</evidence>
<comment type="caution">
    <text evidence="1">The sequence shown here is derived from an EMBL/GenBank/DDBJ whole genome shotgun (WGS) entry which is preliminary data.</text>
</comment>
<name>A0A081P6J9_9BACL</name>